<dbReference type="Pfam" id="PF06353">
    <property type="entry name" value="DUF1062"/>
    <property type="match status" value="1"/>
</dbReference>
<dbReference type="Gene3D" id="3.10.290.10">
    <property type="entry name" value="RNA-binding S4 domain"/>
    <property type="match status" value="1"/>
</dbReference>
<dbReference type="GO" id="GO:0003723">
    <property type="term" value="F:RNA binding"/>
    <property type="evidence" value="ECO:0007669"/>
    <property type="project" value="InterPro"/>
</dbReference>
<dbReference type="EMBL" id="FNEW01000001">
    <property type="protein sequence ID" value="SDJ33906.1"/>
    <property type="molecule type" value="Genomic_DNA"/>
</dbReference>
<gene>
    <name evidence="1" type="ORF">SAMN05428983_1224</name>
</gene>
<dbReference type="InterPro" id="IPR009412">
    <property type="entry name" value="DUF1062"/>
</dbReference>
<evidence type="ECO:0000313" key="2">
    <source>
        <dbReference type="Proteomes" id="UP000198917"/>
    </source>
</evidence>
<comment type="caution">
    <text evidence="1">The sequence shown here is derived from an EMBL/GenBank/DDBJ whole genome shotgun (WGS) entry which is preliminary data.</text>
</comment>
<sequence length="246" mass="28441">MPCTALLSQLFPHPGHRHAVPARVFSCPILVDFQTEHQDTMCNLLRVQWTITPRTAPQPWLACNGCGELRAFQASGKIRLNANGRKLDAWLIYRCLICDKSWNRPIFERQNVRDISPPVLEALQCNDPQWIRAETFNLEALRSRSQRIDEFPDFDIEKRIRDEPTDWAAAEIYLTVPFPASIRLDRLLASELGLSRSMLQKLHDGGQIRAQSDLLRRRLRNGTRIVIECRDGFDRERLWKPAMTGL</sequence>
<evidence type="ECO:0000313" key="1">
    <source>
        <dbReference type="EMBL" id="SDJ33906.1"/>
    </source>
</evidence>
<dbReference type="PIRSF" id="PIRSF021719">
    <property type="entry name" value="DUF1062"/>
    <property type="match status" value="1"/>
</dbReference>
<reference evidence="1 2" key="1">
    <citation type="submission" date="2016-10" db="EMBL/GenBank/DDBJ databases">
        <authorList>
            <person name="Varghese N."/>
            <person name="Submissions S."/>
        </authorList>
    </citation>
    <scope>NUCLEOTIDE SEQUENCE [LARGE SCALE GENOMIC DNA]</scope>
    <source>
        <strain evidence="1 2">PDC82</strain>
    </source>
</reference>
<accession>A0A7Z7BIS4</accession>
<dbReference type="Proteomes" id="UP000198917">
    <property type="component" value="Unassembled WGS sequence"/>
</dbReference>
<organism evidence="1 2">
    <name type="scientific">Agrobacterium fabrum</name>
    <dbReference type="NCBI Taxonomy" id="1176649"/>
    <lineage>
        <taxon>Bacteria</taxon>
        <taxon>Pseudomonadati</taxon>
        <taxon>Pseudomonadota</taxon>
        <taxon>Alphaproteobacteria</taxon>
        <taxon>Hyphomicrobiales</taxon>
        <taxon>Rhizobiaceae</taxon>
        <taxon>Rhizobium/Agrobacterium group</taxon>
        <taxon>Agrobacterium</taxon>
        <taxon>Agrobacterium tumefaciens complex</taxon>
    </lineage>
</organism>
<protein>
    <recommendedName>
        <fullName evidence="3">DUF1062 domain-containing protein</fullName>
    </recommendedName>
</protein>
<proteinExistence type="predicted"/>
<name>A0A7Z7BIS4_9HYPH</name>
<evidence type="ECO:0008006" key="3">
    <source>
        <dbReference type="Google" id="ProtNLM"/>
    </source>
</evidence>
<dbReference type="InterPro" id="IPR036986">
    <property type="entry name" value="S4_RNA-bd_sf"/>
</dbReference>
<dbReference type="AlphaFoldDB" id="A0A7Z7BIS4"/>